<protein>
    <submittedName>
        <fullName evidence="1">Uncharacterized protein</fullName>
    </submittedName>
</protein>
<organism evidence="1 2">
    <name type="scientific">Diphasiastrum complanatum</name>
    <name type="common">Issler's clubmoss</name>
    <name type="synonym">Lycopodium complanatum</name>
    <dbReference type="NCBI Taxonomy" id="34168"/>
    <lineage>
        <taxon>Eukaryota</taxon>
        <taxon>Viridiplantae</taxon>
        <taxon>Streptophyta</taxon>
        <taxon>Embryophyta</taxon>
        <taxon>Tracheophyta</taxon>
        <taxon>Lycopodiopsida</taxon>
        <taxon>Lycopodiales</taxon>
        <taxon>Lycopodiaceae</taxon>
        <taxon>Lycopodioideae</taxon>
        <taxon>Diphasiastrum</taxon>
    </lineage>
</organism>
<dbReference type="Proteomes" id="UP001162992">
    <property type="component" value="Chromosome 11"/>
</dbReference>
<dbReference type="EMBL" id="CM055102">
    <property type="protein sequence ID" value="KAJ7539917.1"/>
    <property type="molecule type" value="Genomic_DNA"/>
</dbReference>
<gene>
    <name evidence="1" type="ORF">O6H91_11G115200</name>
</gene>
<evidence type="ECO:0000313" key="1">
    <source>
        <dbReference type="EMBL" id="KAJ7539917.1"/>
    </source>
</evidence>
<accession>A0ACC2CD85</accession>
<comment type="caution">
    <text evidence="1">The sequence shown here is derived from an EMBL/GenBank/DDBJ whole genome shotgun (WGS) entry which is preliminary data.</text>
</comment>
<keyword evidence="2" id="KW-1185">Reference proteome</keyword>
<sequence>MEVELKEPVETNHLPDSDEAPLLAAESESADAHVAANGTQSYLDNGFLERGSRDFELKEASRDVSATDLQGDDAPLLSKETLEQSSDSASSQRKASHDGLKSKGSLVKSSDTLQQMEAKYAAYVRKDTYGTLGLGQVSLLEKIMLCLAFITVVPFRLIVLVLILLAYYIICRFCTLFRAATSHGEGELQESYGHISGVRRAIIVQSGRFLTRSMLFVLGFYWIKESHRNHDVMRRLQLGLGDLDSDQVDERASSTPQNPGAIVSNHVSYLDILYHMSASFPSFVAKRSVAKLPFVGLISKCLGCIYVQRESKTSDFKGVSGVVTERLQAASSEQQAPLMLLFPEGTTTNGDYLLPFKTGAFLSPTPVSPVILKYPYRRFSPAWDTIAGTRHLFLLLCQVVNFLEVVRLPVYHPSTEEKLDPKLYASNVRTLMAAEGGLTMVNIGLPEKRVYHAALQELFSPVAETQENE</sequence>
<reference evidence="2" key="1">
    <citation type="journal article" date="2024" name="Proc. Natl. Acad. Sci. U.S.A.">
        <title>Extraordinary preservation of gene collinearity over three hundred million years revealed in homosporous lycophytes.</title>
        <authorList>
            <person name="Li C."/>
            <person name="Wickell D."/>
            <person name="Kuo L.Y."/>
            <person name="Chen X."/>
            <person name="Nie B."/>
            <person name="Liao X."/>
            <person name="Peng D."/>
            <person name="Ji J."/>
            <person name="Jenkins J."/>
            <person name="Williams M."/>
            <person name="Shu S."/>
            <person name="Plott C."/>
            <person name="Barry K."/>
            <person name="Rajasekar S."/>
            <person name="Grimwood J."/>
            <person name="Han X."/>
            <person name="Sun S."/>
            <person name="Hou Z."/>
            <person name="He W."/>
            <person name="Dai G."/>
            <person name="Sun C."/>
            <person name="Schmutz J."/>
            <person name="Leebens-Mack J.H."/>
            <person name="Li F.W."/>
            <person name="Wang L."/>
        </authorList>
    </citation>
    <scope>NUCLEOTIDE SEQUENCE [LARGE SCALE GENOMIC DNA]</scope>
    <source>
        <strain evidence="2">cv. PW_Plant_1</strain>
    </source>
</reference>
<name>A0ACC2CD85_DIPCM</name>
<proteinExistence type="predicted"/>
<evidence type="ECO:0000313" key="2">
    <source>
        <dbReference type="Proteomes" id="UP001162992"/>
    </source>
</evidence>